<dbReference type="Proteomes" id="UP000318733">
    <property type="component" value="Unassembled WGS sequence"/>
</dbReference>
<gene>
    <name evidence="1" type="ORF">FO440_10830</name>
</gene>
<dbReference type="InterPro" id="IPR023214">
    <property type="entry name" value="HAD_sf"/>
</dbReference>
<dbReference type="InterPro" id="IPR052550">
    <property type="entry name" value="Pyrimidine_5'-ntase_YjjG"/>
</dbReference>
<dbReference type="SUPFAM" id="SSF56784">
    <property type="entry name" value="HAD-like"/>
    <property type="match status" value="1"/>
</dbReference>
<proteinExistence type="predicted"/>
<dbReference type="RefSeq" id="WP_144248288.1">
    <property type="nucleotide sequence ID" value="NZ_VLPK01000002.1"/>
</dbReference>
<organism evidence="1 2">
    <name type="scientific">Mucilaginibacter corticis</name>
    <dbReference type="NCBI Taxonomy" id="2597670"/>
    <lineage>
        <taxon>Bacteria</taxon>
        <taxon>Pseudomonadati</taxon>
        <taxon>Bacteroidota</taxon>
        <taxon>Sphingobacteriia</taxon>
        <taxon>Sphingobacteriales</taxon>
        <taxon>Sphingobacteriaceae</taxon>
        <taxon>Mucilaginibacter</taxon>
    </lineage>
</organism>
<dbReference type="EMBL" id="VLPK01000002">
    <property type="protein sequence ID" value="TSJ40250.1"/>
    <property type="molecule type" value="Genomic_DNA"/>
</dbReference>
<dbReference type="OrthoDB" id="9802350at2"/>
<dbReference type="InterPro" id="IPR023198">
    <property type="entry name" value="PGP-like_dom2"/>
</dbReference>
<dbReference type="GO" id="GO:0008253">
    <property type="term" value="F:5'-nucleotidase activity"/>
    <property type="evidence" value="ECO:0007669"/>
    <property type="project" value="InterPro"/>
</dbReference>
<dbReference type="SFLD" id="SFLDG01129">
    <property type="entry name" value="C1.5:_HAD__Beta-PGM__Phosphata"/>
    <property type="match status" value="1"/>
</dbReference>
<accession>A0A556MK29</accession>
<keyword evidence="2" id="KW-1185">Reference proteome</keyword>
<reference evidence="1 2" key="1">
    <citation type="submission" date="2019-07" db="EMBL/GenBank/DDBJ databases">
        <authorList>
            <person name="Huq M.A."/>
        </authorList>
    </citation>
    <scope>NUCLEOTIDE SEQUENCE [LARGE SCALE GENOMIC DNA]</scope>
    <source>
        <strain evidence="1 2">MAH-19</strain>
    </source>
</reference>
<dbReference type="InterPro" id="IPR036412">
    <property type="entry name" value="HAD-like_sf"/>
</dbReference>
<protein>
    <submittedName>
        <fullName evidence="1">Noncanonical pyrimidine nucleotidase, YjjG family</fullName>
    </submittedName>
</protein>
<dbReference type="PANTHER" id="PTHR47478:SF1">
    <property type="entry name" value="PYRIMIDINE 5'-NUCLEOTIDASE YJJG"/>
    <property type="match status" value="1"/>
</dbReference>
<dbReference type="PANTHER" id="PTHR47478">
    <property type="match status" value="1"/>
</dbReference>
<comment type="caution">
    <text evidence="1">The sequence shown here is derived from an EMBL/GenBank/DDBJ whole genome shotgun (WGS) entry which is preliminary data.</text>
</comment>
<dbReference type="Pfam" id="PF00702">
    <property type="entry name" value="Hydrolase"/>
    <property type="match status" value="1"/>
</dbReference>
<name>A0A556MK29_9SPHI</name>
<dbReference type="NCBIfam" id="TIGR01549">
    <property type="entry name" value="HAD-SF-IA-v1"/>
    <property type="match status" value="1"/>
</dbReference>
<dbReference type="SFLD" id="SFLDS00003">
    <property type="entry name" value="Haloacid_Dehalogenase"/>
    <property type="match status" value="1"/>
</dbReference>
<sequence length="231" mass="26309">MKPYNHIFFDLDHTIWDFDKNAEEALHELYISHRLNDIGLTSADVFIETYTQNNHRLWREYHMGNISKETLREARFKQTFLDLGVHPDVIPNGFEDAYVQLCPTKTNLFPNAHETLAYLQSKYTLHLISNGFKESQDIKISGTGIGKYFTHVIISEIVGVNKPDKAIFEYAVNLAGTTKHQSLMIGDSLEADVLGALNYGMDAIYFNPFNAPKPDEVKVQISGLKELTLLL</sequence>
<dbReference type="AlphaFoldDB" id="A0A556MK29"/>
<evidence type="ECO:0000313" key="1">
    <source>
        <dbReference type="EMBL" id="TSJ40250.1"/>
    </source>
</evidence>
<dbReference type="NCBIfam" id="TIGR02254">
    <property type="entry name" value="YjjG_YfnB"/>
    <property type="match status" value="1"/>
</dbReference>
<dbReference type="InterPro" id="IPR006439">
    <property type="entry name" value="HAD-SF_hydro_IA"/>
</dbReference>
<dbReference type="InterPro" id="IPR011951">
    <property type="entry name" value="HAD-SF_hydro_IA_YjjG/PynA"/>
</dbReference>
<evidence type="ECO:0000313" key="2">
    <source>
        <dbReference type="Proteomes" id="UP000318733"/>
    </source>
</evidence>
<dbReference type="Gene3D" id="3.40.50.1000">
    <property type="entry name" value="HAD superfamily/HAD-like"/>
    <property type="match status" value="1"/>
</dbReference>
<dbReference type="Gene3D" id="1.10.150.240">
    <property type="entry name" value="Putative phosphatase, domain 2"/>
    <property type="match status" value="1"/>
</dbReference>